<sequence>MSSSSDLSAPPPLYAQQPANSPEGDPQMDPQILIIPATDSLRFQQGFLGADGERAAIEGELQLKGAHSARWRKLTMDLRTVEAAYEQVIELSQTSIVLHESEDDKETLLQSSFPFALPLTQDAPQCIHTPQSSLRHILSATLHPLDDGAQPFSKTLTVHTRRFISHTYSIPVSPVMRTLDNPSPVQVEIPRTTFTCVEPVPIYVTVPPPRRELVVEEGLRLRNIKAELIRIVRVVDGTQADESNLVDVDIPSDLGDESEEDDNHIGCAPLGISFPTHEKRAASSSSAPNNPPQSRGASYRTVISRSGALCRFHASQPVRLRFILHQSSPSSSPSDSTHPLPAGDFASTGSDAECASITQTTLLHSVSFRIRVHVTFRNTSHHTERVSTITIPITFLPSPAPLPEVEESVDSAYHKKHDRPPARTNRGDDTDDAPHYELEEGRAGPSYLASGAPPPFEERDAPPPFFLTSFPSSSSRLPTFLESEQEILMPPAEDNAAAPPPLMPLLENVIEGEGILFGFPASSQFSGHAEVDRNEASTPPPSVEMSTLDPNVTGFVRLDVDVPEHAIQLTIQQEEQITTGEAPPPPPPPMDDPSDPPPSIHSEYRSREGVAHQVTTMTPTTNLPAPQITSGMPVSTRSHVSAPPPYRVPDGVEHEQVARPPPYVALMPPQGGCTG</sequence>
<evidence type="ECO:0000256" key="1">
    <source>
        <dbReference type="SAM" id="MobiDB-lite"/>
    </source>
</evidence>
<feature type="region of interest" description="Disordered" evidence="1">
    <location>
        <begin position="326"/>
        <end position="346"/>
    </location>
</feature>
<feature type="compositionally biased region" description="Basic and acidic residues" evidence="1">
    <location>
        <begin position="419"/>
        <end position="442"/>
    </location>
</feature>
<proteinExistence type="predicted"/>
<organism evidence="2 3">
    <name type="scientific">Russula ochroleuca</name>
    <dbReference type="NCBI Taxonomy" id="152965"/>
    <lineage>
        <taxon>Eukaryota</taxon>
        <taxon>Fungi</taxon>
        <taxon>Dikarya</taxon>
        <taxon>Basidiomycota</taxon>
        <taxon>Agaricomycotina</taxon>
        <taxon>Agaricomycetes</taxon>
        <taxon>Russulales</taxon>
        <taxon>Russulaceae</taxon>
        <taxon>Russula</taxon>
    </lineage>
</organism>
<protein>
    <submittedName>
        <fullName evidence="2">Uncharacterized protein</fullName>
    </submittedName>
</protein>
<evidence type="ECO:0000313" key="3">
    <source>
        <dbReference type="Proteomes" id="UP000759537"/>
    </source>
</evidence>
<evidence type="ECO:0000313" key="2">
    <source>
        <dbReference type="EMBL" id="KAF8481344.1"/>
    </source>
</evidence>
<accession>A0A9P5TAG8</accession>
<feature type="compositionally biased region" description="Polar residues" evidence="1">
    <location>
        <begin position="613"/>
        <end position="639"/>
    </location>
</feature>
<dbReference type="EMBL" id="WHVB01000007">
    <property type="protein sequence ID" value="KAF8481344.1"/>
    <property type="molecule type" value="Genomic_DNA"/>
</dbReference>
<keyword evidence="3" id="KW-1185">Reference proteome</keyword>
<feature type="compositionally biased region" description="Pro residues" evidence="1">
    <location>
        <begin position="582"/>
        <end position="599"/>
    </location>
</feature>
<comment type="caution">
    <text evidence="2">The sequence shown here is derived from an EMBL/GenBank/DDBJ whole genome shotgun (WGS) entry which is preliminary data.</text>
</comment>
<dbReference type="AlphaFoldDB" id="A0A9P5TAG8"/>
<feature type="region of interest" description="Disordered" evidence="1">
    <location>
        <begin position="1"/>
        <end position="30"/>
    </location>
</feature>
<feature type="compositionally biased region" description="Low complexity" evidence="1">
    <location>
        <begin position="572"/>
        <end position="581"/>
    </location>
</feature>
<feature type="region of interest" description="Disordered" evidence="1">
    <location>
        <begin position="402"/>
        <end position="462"/>
    </location>
</feature>
<reference evidence="2" key="2">
    <citation type="journal article" date="2020" name="Nat. Commun.">
        <title>Large-scale genome sequencing of mycorrhizal fungi provides insights into the early evolution of symbiotic traits.</title>
        <authorList>
            <person name="Miyauchi S."/>
            <person name="Kiss E."/>
            <person name="Kuo A."/>
            <person name="Drula E."/>
            <person name="Kohler A."/>
            <person name="Sanchez-Garcia M."/>
            <person name="Morin E."/>
            <person name="Andreopoulos B."/>
            <person name="Barry K.W."/>
            <person name="Bonito G."/>
            <person name="Buee M."/>
            <person name="Carver A."/>
            <person name="Chen C."/>
            <person name="Cichocki N."/>
            <person name="Clum A."/>
            <person name="Culley D."/>
            <person name="Crous P.W."/>
            <person name="Fauchery L."/>
            <person name="Girlanda M."/>
            <person name="Hayes R.D."/>
            <person name="Keri Z."/>
            <person name="LaButti K."/>
            <person name="Lipzen A."/>
            <person name="Lombard V."/>
            <person name="Magnuson J."/>
            <person name="Maillard F."/>
            <person name="Murat C."/>
            <person name="Nolan M."/>
            <person name="Ohm R.A."/>
            <person name="Pangilinan J."/>
            <person name="Pereira M.F."/>
            <person name="Perotto S."/>
            <person name="Peter M."/>
            <person name="Pfister S."/>
            <person name="Riley R."/>
            <person name="Sitrit Y."/>
            <person name="Stielow J.B."/>
            <person name="Szollosi G."/>
            <person name="Zifcakova L."/>
            <person name="Stursova M."/>
            <person name="Spatafora J.W."/>
            <person name="Tedersoo L."/>
            <person name="Vaario L.M."/>
            <person name="Yamada A."/>
            <person name="Yan M."/>
            <person name="Wang P."/>
            <person name="Xu J."/>
            <person name="Bruns T."/>
            <person name="Baldrian P."/>
            <person name="Vilgalys R."/>
            <person name="Dunand C."/>
            <person name="Henrissat B."/>
            <person name="Grigoriev I.V."/>
            <person name="Hibbett D."/>
            <person name="Nagy L.G."/>
            <person name="Martin F.M."/>
        </authorList>
    </citation>
    <scope>NUCLEOTIDE SEQUENCE</scope>
    <source>
        <strain evidence="2">Prilba</strain>
    </source>
</reference>
<dbReference type="Proteomes" id="UP000759537">
    <property type="component" value="Unassembled WGS sequence"/>
</dbReference>
<feature type="region of interest" description="Disordered" evidence="1">
    <location>
        <begin position="528"/>
        <end position="548"/>
    </location>
</feature>
<gene>
    <name evidence="2" type="ORF">DFH94DRAFT_739595</name>
</gene>
<feature type="compositionally biased region" description="Low complexity" evidence="1">
    <location>
        <begin position="327"/>
        <end position="336"/>
    </location>
</feature>
<reference evidence="2" key="1">
    <citation type="submission" date="2019-10" db="EMBL/GenBank/DDBJ databases">
        <authorList>
            <consortium name="DOE Joint Genome Institute"/>
            <person name="Kuo A."/>
            <person name="Miyauchi S."/>
            <person name="Kiss E."/>
            <person name="Drula E."/>
            <person name="Kohler A."/>
            <person name="Sanchez-Garcia M."/>
            <person name="Andreopoulos B."/>
            <person name="Barry K.W."/>
            <person name="Bonito G."/>
            <person name="Buee M."/>
            <person name="Carver A."/>
            <person name="Chen C."/>
            <person name="Cichocki N."/>
            <person name="Clum A."/>
            <person name="Culley D."/>
            <person name="Crous P.W."/>
            <person name="Fauchery L."/>
            <person name="Girlanda M."/>
            <person name="Hayes R."/>
            <person name="Keri Z."/>
            <person name="LaButti K."/>
            <person name="Lipzen A."/>
            <person name="Lombard V."/>
            <person name="Magnuson J."/>
            <person name="Maillard F."/>
            <person name="Morin E."/>
            <person name="Murat C."/>
            <person name="Nolan M."/>
            <person name="Ohm R."/>
            <person name="Pangilinan J."/>
            <person name="Pereira M."/>
            <person name="Perotto S."/>
            <person name="Peter M."/>
            <person name="Riley R."/>
            <person name="Sitrit Y."/>
            <person name="Stielow B."/>
            <person name="Szollosi G."/>
            <person name="Zifcakova L."/>
            <person name="Stursova M."/>
            <person name="Spatafora J.W."/>
            <person name="Tedersoo L."/>
            <person name="Vaario L.-M."/>
            <person name="Yamada A."/>
            <person name="Yan M."/>
            <person name="Wang P."/>
            <person name="Xu J."/>
            <person name="Bruns T."/>
            <person name="Baldrian P."/>
            <person name="Vilgalys R."/>
            <person name="Henrissat B."/>
            <person name="Grigoriev I.V."/>
            <person name="Hibbett D."/>
            <person name="Nagy L.G."/>
            <person name="Martin F.M."/>
        </authorList>
    </citation>
    <scope>NUCLEOTIDE SEQUENCE</scope>
    <source>
        <strain evidence="2">Prilba</strain>
    </source>
</reference>
<feature type="region of interest" description="Disordered" evidence="1">
    <location>
        <begin position="250"/>
        <end position="298"/>
    </location>
</feature>
<dbReference type="OrthoDB" id="3357813at2759"/>
<name>A0A9P5TAG8_9AGAM</name>
<feature type="region of interest" description="Disordered" evidence="1">
    <location>
        <begin position="572"/>
        <end position="652"/>
    </location>
</feature>